<comment type="caution">
    <text evidence="6">The sequence shown here is derived from an EMBL/GenBank/DDBJ whole genome shotgun (WGS) entry which is preliminary data.</text>
</comment>
<dbReference type="Proteomes" id="UP001190926">
    <property type="component" value="Unassembled WGS sequence"/>
</dbReference>
<reference evidence="6 7" key="1">
    <citation type="journal article" date="2021" name="Nat. Commun.">
        <title>Incipient diploidization of the medicinal plant Perilla within 10,000 years.</title>
        <authorList>
            <person name="Zhang Y."/>
            <person name="Shen Q."/>
            <person name="Leng L."/>
            <person name="Zhang D."/>
            <person name="Chen S."/>
            <person name="Shi Y."/>
            <person name="Ning Z."/>
            <person name="Chen S."/>
        </authorList>
    </citation>
    <scope>NUCLEOTIDE SEQUENCE [LARGE SCALE GENOMIC DNA]</scope>
    <source>
        <strain evidence="7">cv. PC099</strain>
    </source>
</reference>
<dbReference type="InterPro" id="IPR036093">
    <property type="entry name" value="NAC_dom_sf"/>
</dbReference>
<dbReference type="InterPro" id="IPR003441">
    <property type="entry name" value="NAC-dom"/>
</dbReference>
<name>A0AAD4JA20_PERFH</name>
<evidence type="ECO:0000259" key="5">
    <source>
        <dbReference type="PROSITE" id="PS51005"/>
    </source>
</evidence>
<dbReference type="PANTHER" id="PTHR31719:SF130">
    <property type="entry name" value="NAC DOMAIN-CONTAINING PROTEIN 18"/>
    <property type="match status" value="1"/>
</dbReference>
<dbReference type="Gene3D" id="2.170.150.80">
    <property type="entry name" value="NAC domain"/>
    <property type="match status" value="1"/>
</dbReference>
<dbReference type="PROSITE" id="PS51005">
    <property type="entry name" value="NAC"/>
    <property type="match status" value="1"/>
</dbReference>
<evidence type="ECO:0000313" key="7">
    <source>
        <dbReference type="Proteomes" id="UP001190926"/>
    </source>
</evidence>
<dbReference type="Pfam" id="PF02365">
    <property type="entry name" value="NAM"/>
    <property type="match status" value="1"/>
</dbReference>
<organism evidence="6 7">
    <name type="scientific">Perilla frutescens var. hirtella</name>
    <name type="common">Perilla citriodora</name>
    <name type="synonym">Perilla setoyensis</name>
    <dbReference type="NCBI Taxonomy" id="608512"/>
    <lineage>
        <taxon>Eukaryota</taxon>
        <taxon>Viridiplantae</taxon>
        <taxon>Streptophyta</taxon>
        <taxon>Embryophyta</taxon>
        <taxon>Tracheophyta</taxon>
        <taxon>Spermatophyta</taxon>
        <taxon>Magnoliopsida</taxon>
        <taxon>eudicotyledons</taxon>
        <taxon>Gunneridae</taxon>
        <taxon>Pentapetalae</taxon>
        <taxon>asterids</taxon>
        <taxon>lamiids</taxon>
        <taxon>Lamiales</taxon>
        <taxon>Lamiaceae</taxon>
        <taxon>Nepetoideae</taxon>
        <taxon>Elsholtzieae</taxon>
        <taxon>Perilla</taxon>
    </lineage>
</organism>
<dbReference type="GO" id="GO:0003677">
    <property type="term" value="F:DNA binding"/>
    <property type="evidence" value="ECO:0007669"/>
    <property type="project" value="UniProtKB-KW"/>
</dbReference>
<keyword evidence="2" id="KW-0238">DNA-binding</keyword>
<evidence type="ECO:0000313" key="6">
    <source>
        <dbReference type="EMBL" id="KAH6829729.1"/>
    </source>
</evidence>
<dbReference type="AlphaFoldDB" id="A0AAD4JA20"/>
<dbReference type="GO" id="GO:0006355">
    <property type="term" value="P:regulation of DNA-templated transcription"/>
    <property type="evidence" value="ECO:0007669"/>
    <property type="project" value="InterPro"/>
</dbReference>
<evidence type="ECO:0000256" key="1">
    <source>
        <dbReference type="ARBA" id="ARBA00023015"/>
    </source>
</evidence>
<keyword evidence="7" id="KW-1185">Reference proteome</keyword>
<proteinExistence type="predicted"/>
<dbReference type="EMBL" id="SDAM02000105">
    <property type="protein sequence ID" value="KAH6829729.1"/>
    <property type="molecule type" value="Genomic_DNA"/>
</dbReference>
<evidence type="ECO:0000256" key="3">
    <source>
        <dbReference type="ARBA" id="ARBA00023163"/>
    </source>
</evidence>
<keyword evidence="4" id="KW-0539">Nucleus</keyword>
<evidence type="ECO:0000256" key="2">
    <source>
        <dbReference type="ARBA" id="ARBA00023125"/>
    </source>
</evidence>
<keyword evidence="1" id="KW-0805">Transcription regulation</keyword>
<evidence type="ECO:0000256" key="4">
    <source>
        <dbReference type="ARBA" id="ARBA00023242"/>
    </source>
</evidence>
<gene>
    <name evidence="6" type="ORF">C2S53_012855</name>
</gene>
<dbReference type="SUPFAM" id="SSF101941">
    <property type="entry name" value="NAC domain"/>
    <property type="match status" value="1"/>
</dbReference>
<keyword evidence="3" id="KW-0804">Transcription</keyword>
<protein>
    <recommendedName>
        <fullName evidence="5">NAC domain-containing protein</fullName>
    </recommendedName>
</protein>
<accession>A0AAD4JA20</accession>
<dbReference type="PANTHER" id="PTHR31719">
    <property type="entry name" value="NAC TRANSCRIPTION FACTOR 56"/>
    <property type="match status" value="1"/>
</dbReference>
<feature type="domain" description="NAC" evidence="5">
    <location>
        <begin position="14"/>
        <end position="147"/>
    </location>
</feature>
<feature type="non-terminal residue" evidence="6">
    <location>
        <position position="147"/>
    </location>
</feature>
<sequence length="147" mass="17168">MEKLNVVRDGGRKLPPGFRFQPTDEEIVFQYLSRKTFSHPLPALLIQEFDVFSFDPWELPGDPEQDRYFFCNKEDNNIGYGRKIDRSSDYSGFWKATGSIKPIICSKKMPIVGIRKSFVFHRGVRTDWIMHEYYIALSGNPQTHNSQ</sequence>